<reference evidence="2" key="1">
    <citation type="submission" date="2023-06" db="EMBL/GenBank/DDBJ databases">
        <authorList>
            <consortium name="Lawrence Berkeley National Laboratory"/>
            <person name="Ahrendt S."/>
            <person name="Sahu N."/>
            <person name="Indic B."/>
            <person name="Wong-Bajracharya J."/>
            <person name="Merenyi Z."/>
            <person name="Ke H.-M."/>
            <person name="Monk M."/>
            <person name="Kocsube S."/>
            <person name="Drula E."/>
            <person name="Lipzen A."/>
            <person name="Balint B."/>
            <person name="Henrissat B."/>
            <person name="Andreopoulos B."/>
            <person name="Martin F.M."/>
            <person name="Harder C.B."/>
            <person name="Rigling D."/>
            <person name="Ford K.L."/>
            <person name="Foster G.D."/>
            <person name="Pangilinan J."/>
            <person name="Papanicolaou A."/>
            <person name="Barry K."/>
            <person name="LaButti K."/>
            <person name="Viragh M."/>
            <person name="Koriabine M."/>
            <person name="Yan M."/>
            <person name="Riley R."/>
            <person name="Champramary S."/>
            <person name="Plett K.L."/>
            <person name="Tsai I.J."/>
            <person name="Slot J."/>
            <person name="Sipos G."/>
            <person name="Plett J."/>
            <person name="Nagy L.G."/>
            <person name="Grigoriev I.V."/>
        </authorList>
    </citation>
    <scope>NUCLEOTIDE SEQUENCE</scope>
    <source>
        <strain evidence="2">HWK02</strain>
    </source>
</reference>
<dbReference type="Proteomes" id="UP001175228">
    <property type="component" value="Unassembled WGS sequence"/>
</dbReference>
<protein>
    <submittedName>
        <fullName evidence="2">Uncharacterized protein</fullName>
    </submittedName>
</protein>
<feature type="compositionally biased region" description="Low complexity" evidence="1">
    <location>
        <begin position="31"/>
        <end position="43"/>
    </location>
</feature>
<sequence length="281" mass="30522">MEKEVLKANGVDIPHSDDRLDTLTEAVDVDAATSSSTQATPSTNTQRQEENPDLSEQHRNEADQFTTYASLFSSYPLLRSWSMANDSAARTSKQASSLKTWPTARALSSNTSTSLSSVTSFSSFSTMPRSRSSSASSAHSDMHISRLLPAPDLRPLKTVTVTKLLDPFKLICQYEIPGGGICRDVGCDDIHPSRLSNQQSSVGQSVEPSGEWFMICTPVGSRDRVVDEDTAAYLCAAVALPLGVDASKIVGILEKLRLEHPAMVFDERVSRTLEILSTQPP</sequence>
<dbReference type="EMBL" id="JAUEPU010000003">
    <property type="protein sequence ID" value="KAK0504066.1"/>
    <property type="molecule type" value="Genomic_DNA"/>
</dbReference>
<proteinExistence type="predicted"/>
<evidence type="ECO:0000313" key="3">
    <source>
        <dbReference type="Proteomes" id="UP001175228"/>
    </source>
</evidence>
<feature type="compositionally biased region" description="Basic and acidic residues" evidence="1">
    <location>
        <begin position="47"/>
        <end position="58"/>
    </location>
</feature>
<organism evidence="2 3">
    <name type="scientific">Armillaria luteobubalina</name>
    <dbReference type="NCBI Taxonomy" id="153913"/>
    <lineage>
        <taxon>Eukaryota</taxon>
        <taxon>Fungi</taxon>
        <taxon>Dikarya</taxon>
        <taxon>Basidiomycota</taxon>
        <taxon>Agaricomycotina</taxon>
        <taxon>Agaricomycetes</taxon>
        <taxon>Agaricomycetidae</taxon>
        <taxon>Agaricales</taxon>
        <taxon>Marasmiineae</taxon>
        <taxon>Physalacriaceae</taxon>
        <taxon>Armillaria</taxon>
    </lineage>
</organism>
<feature type="region of interest" description="Disordered" evidence="1">
    <location>
        <begin position="28"/>
        <end position="58"/>
    </location>
</feature>
<dbReference type="AlphaFoldDB" id="A0AA39QLL0"/>
<comment type="caution">
    <text evidence="2">The sequence shown here is derived from an EMBL/GenBank/DDBJ whole genome shotgun (WGS) entry which is preliminary data.</text>
</comment>
<name>A0AA39QLL0_9AGAR</name>
<evidence type="ECO:0000313" key="2">
    <source>
        <dbReference type="EMBL" id="KAK0504066.1"/>
    </source>
</evidence>
<accession>A0AA39QLL0</accession>
<keyword evidence="3" id="KW-1185">Reference proteome</keyword>
<evidence type="ECO:0000256" key="1">
    <source>
        <dbReference type="SAM" id="MobiDB-lite"/>
    </source>
</evidence>
<gene>
    <name evidence="2" type="ORF">EDD18DRAFT_485530</name>
</gene>